<evidence type="ECO:0000256" key="11">
    <source>
        <dbReference type="ARBA" id="ARBA00047995"/>
    </source>
</evidence>
<dbReference type="InterPro" id="IPR018525">
    <property type="entry name" value="MCM_CS"/>
</dbReference>
<dbReference type="Proteomes" id="UP001465755">
    <property type="component" value="Unassembled WGS sequence"/>
</dbReference>
<dbReference type="InterPro" id="IPR027925">
    <property type="entry name" value="MCM_N"/>
</dbReference>
<keyword evidence="7 13" id="KW-0067">ATP-binding</keyword>
<comment type="caution">
    <text evidence="17">The sequence shown here is derived from an EMBL/GenBank/DDBJ whole genome shotgun (WGS) entry which is preliminary data.</text>
</comment>
<dbReference type="Gene3D" id="2.20.28.10">
    <property type="match status" value="1"/>
</dbReference>
<dbReference type="Pfam" id="PF00493">
    <property type="entry name" value="MCM"/>
    <property type="match status" value="1"/>
</dbReference>
<dbReference type="Gene3D" id="2.40.50.140">
    <property type="entry name" value="Nucleic acid-binding proteins"/>
    <property type="match status" value="1"/>
</dbReference>
<dbReference type="GO" id="GO:0042555">
    <property type="term" value="C:MCM complex"/>
    <property type="evidence" value="ECO:0007669"/>
    <property type="project" value="UniProtKB-UniRule"/>
</dbReference>
<gene>
    <name evidence="17" type="ORF">WJX73_008679</name>
</gene>
<evidence type="ECO:0000313" key="17">
    <source>
        <dbReference type="EMBL" id="KAK9808207.1"/>
    </source>
</evidence>
<evidence type="ECO:0000256" key="15">
    <source>
        <dbReference type="SAM" id="MobiDB-lite"/>
    </source>
</evidence>
<dbReference type="Gene3D" id="1.20.58.870">
    <property type="match status" value="1"/>
</dbReference>
<evidence type="ECO:0000313" key="18">
    <source>
        <dbReference type="Proteomes" id="UP001465755"/>
    </source>
</evidence>
<dbReference type="Pfam" id="PF17207">
    <property type="entry name" value="MCM_OB"/>
    <property type="match status" value="1"/>
</dbReference>
<dbReference type="CDD" id="cd17757">
    <property type="entry name" value="MCM6"/>
    <property type="match status" value="1"/>
</dbReference>
<keyword evidence="18" id="KW-1185">Reference proteome</keyword>
<feature type="compositionally biased region" description="Basic and acidic residues" evidence="15">
    <location>
        <begin position="741"/>
        <end position="753"/>
    </location>
</feature>
<evidence type="ECO:0000256" key="3">
    <source>
        <dbReference type="ARBA" id="ARBA00022705"/>
    </source>
</evidence>
<comment type="function">
    <text evidence="14">Acts as component of the MCM2-7 complex (MCM complex) which is the replicative helicase essential for 'once per cell cycle' DNA replication initiation and elongation in eukaryotic cells. The active ATPase sites in the MCM2-7 ring are formed through the interaction surfaces of two neighboring subunits such that a critical structure of a conserved arginine finger motif is provided in trans relative to the ATP-binding site of the Walker A box of the adjacent subunit. The six ATPase active sites, however, are likely to contribute differentially to the complex helicase activity.</text>
</comment>
<evidence type="ECO:0000256" key="10">
    <source>
        <dbReference type="ARBA" id="ARBA00023306"/>
    </source>
</evidence>
<dbReference type="Gene3D" id="3.40.50.300">
    <property type="entry name" value="P-loop containing nucleotide triphosphate hydrolases"/>
    <property type="match status" value="1"/>
</dbReference>
<dbReference type="InterPro" id="IPR001208">
    <property type="entry name" value="MCM_dom"/>
</dbReference>
<evidence type="ECO:0000256" key="6">
    <source>
        <dbReference type="ARBA" id="ARBA00022806"/>
    </source>
</evidence>
<keyword evidence="5 14" id="KW-0378">Hydrolase</keyword>
<organism evidence="17 18">
    <name type="scientific">Symbiochloris irregularis</name>
    <dbReference type="NCBI Taxonomy" id="706552"/>
    <lineage>
        <taxon>Eukaryota</taxon>
        <taxon>Viridiplantae</taxon>
        <taxon>Chlorophyta</taxon>
        <taxon>core chlorophytes</taxon>
        <taxon>Trebouxiophyceae</taxon>
        <taxon>Trebouxiales</taxon>
        <taxon>Trebouxiaceae</taxon>
        <taxon>Symbiochloris</taxon>
    </lineage>
</organism>
<dbReference type="InterPro" id="IPR041562">
    <property type="entry name" value="MCM_lid"/>
</dbReference>
<dbReference type="FunFam" id="2.20.28.10:FF:000003">
    <property type="entry name" value="DNA helicase"/>
    <property type="match status" value="1"/>
</dbReference>
<dbReference type="FunFam" id="3.40.50.300:FF:000115">
    <property type="entry name" value="DNA helicase"/>
    <property type="match status" value="1"/>
</dbReference>
<dbReference type="EMBL" id="JALJOQ010000026">
    <property type="protein sequence ID" value="KAK9808207.1"/>
    <property type="molecule type" value="Genomic_DNA"/>
</dbReference>
<reference evidence="17 18" key="1">
    <citation type="journal article" date="2024" name="Nat. Commun.">
        <title>Phylogenomics reveals the evolutionary origins of lichenization in chlorophyte algae.</title>
        <authorList>
            <person name="Puginier C."/>
            <person name="Libourel C."/>
            <person name="Otte J."/>
            <person name="Skaloud P."/>
            <person name="Haon M."/>
            <person name="Grisel S."/>
            <person name="Petersen M."/>
            <person name="Berrin J.G."/>
            <person name="Delaux P.M."/>
            <person name="Dal Grande F."/>
            <person name="Keller J."/>
        </authorList>
    </citation>
    <scope>NUCLEOTIDE SEQUENCE [LARGE SCALE GENOMIC DNA]</scope>
    <source>
        <strain evidence="17 18">SAG 2036</strain>
    </source>
</reference>
<evidence type="ECO:0000256" key="5">
    <source>
        <dbReference type="ARBA" id="ARBA00022801"/>
    </source>
</evidence>
<evidence type="ECO:0000256" key="2">
    <source>
        <dbReference type="ARBA" id="ARBA00008010"/>
    </source>
</evidence>
<comment type="subunit">
    <text evidence="14">Component of the MCM2-7 complex.</text>
</comment>
<dbReference type="SMART" id="SM00350">
    <property type="entry name" value="MCM"/>
    <property type="match status" value="1"/>
</dbReference>
<dbReference type="InterPro" id="IPR008049">
    <property type="entry name" value="MCM6"/>
</dbReference>
<keyword evidence="8 13" id="KW-0238">DNA-binding</keyword>
<name>A0AAW1PHY1_9CHLO</name>
<sequence>MDEQMDEQTTGERPLDDAECLRCKDEFFLFLENFTLQEEDAVSQGTNPAGEDKVYVAKAAEMYQMERTSMDVDYAHLSAFSPDLADKTRDYHFRVEPFLRKAIQNFMQRHQPDFTKDVNGTEREFWLSIYNLPHIELLRDLKTKQIGRLVGFVGTCTRTSEVHPELYLGTFRCGDCGETVNNVEQQFKYTKPVICPNTTCGNRSKWQLMRDDSAFVDWQRAKVQESADEVPAGSLPRTMEVILRNNLVESVRAGDRVTFVGTLIVVPDVAAISAPGEKAEARPGRSGNQNNVGNGIKGPRCLGVRELTYRLAFMASSTQAAGTTGGMVNIRTEGEPTDLEVLATMTLEERQSVQNMMNNPNIYTDVARSLAPQVFGAEDIKKAVLLMLLGGVHKQTAEGINLRGDINVAIVGDPSCAKSQILKYVAAFLPRAVYTSGKSSSAAGLTASVVKEPDSNEFCIEAGALMLADNGICCIDEFDKMDVKDQVAIHEAMEQQTISLAKAGVQATLSARTAILAAANPMGGRYDRSKPLRYNVALPPAILSRFDLLHIMIDEPDELMDERIANHIIAVHQRRNLALDVTYTMAEVQNYIRYARTIKPELTEQACAAIVRAYAKLRSEDANPGASTAYRITVRQLEALVRLSEALARLHCVTDVTPAHVHEAVRLVKHSIMQVESMEADLDDEAEGAMYDDYQGVAEAVNRFNTARQIPPINTSSAPRGTSQAATEPQQGAPNAGDAAEASREQGDDRMDVDQDAAAAQTTTEPRTEEELQAEARQAVAASTKKTRISQKKVDEIKRLLTMRLLEAEHAYQEACRRSDDRAAEREARAEAAAKAAEERGEEVPETVKEKEQPDAADGIPEPGMTQHDLLEWYFDYMTTGDHCRLTTAEAVQQEALLLPKVLAHLIKRDGSIIEVDRPDRHTDEDDAAFSLKLQRERVIGLHPDYAPE</sequence>
<keyword evidence="9" id="KW-0539">Nucleus</keyword>
<dbReference type="InterPro" id="IPR031327">
    <property type="entry name" value="MCM"/>
</dbReference>
<dbReference type="PROSITE" id="PS00847">
    <property type="entry name" value="MCM_1"/>
    <property type="match status" value="1"/>
</dbReference>
<protein>
    <recommendedName>
        <fullName evidence="14">DNA replication licensing factor MCM6</fullName>
        <ecNumber evidence="14">3.6.4.12</ecNumber>
    </recommendedName>
</protein>
<evidence type="ECO:0000256" key="1">
    <source>
        <dbReference type="ARBA" id="ARBA00004123"/>
    </source>
</evidence>
<dbReference type="PRINTS" id="PR01662">
    <property type="entry name" value="MCMPROTEIN6"/>
</dbReference>
<dbReference type="GO" id="GO:0006270">
    <property type="term" value="P:DNA replication initiation"/>
    <property type="evidence" value="ECO:0007669"/>
    <property type="project" value="UniProtKB-UniRule"/>
</dbReference>
<feature type="domain" description="MCM C-terminal AAA(+) ATPase" evidence="16">
    <location>
        <begin position="362"/>
        <end position="568"/>
    </location>
</feature>
<dbReference type="GO" id="GO:1902969">
    <property type="term" value="P:mitotic DNA replication"/>
    <property type="evidence" value="ECO:0007669"/>
    <property type="project" value="TreeGrafter"/>
</dbReference>
<dbReference type="InterPro" id="IPR027417">
    <property type="entry name" value="P-loop_NTPase"/>
</dbReference>
<keyword evidence="3 14" id="KW-0235">DNA replication</keyword>
<evidence type="ECO:0000256" key="4">
    <source>
        <dbReference type="ARBA" id="ARBA00022741"/>
    </source>
</evidence>
<keyword evidence="4 13" id="KW-0547">Nucleotide-binding</keyword>
<evidence type="ECO:0000256" key="7">
    <source>
        <dbReference type="ARBA" id="ARBA00022840"/>
    </source>
</evidence>
<dbReference type="Pfam" id="PF17855">
    <property type="entry name" value="MCM_lid"/>
    <property type="match status" value="1"/>
</dbReference>
<feature type="region of interest" description="Disordered" evidence="15">
    <location>
        <begin position="823"/>
        <end position="863"/>
    </location>
</feature>
<accession>A0AAW1PHY1</accession>
<dbReference type="PANTHER" id="PTHR11630">
    <property type="entry name" value="DNA REPLICATION LICENSING FACTOR MCM FAMILY MEMBER"/>
    <property type="match status" value="1"/>
</dbReference>
<dbReference type="GO" id="GO:1990518">
    <property type="term" value="F:single-stranded 3'-5' DNA helicase activity"/>
    <property type="evidence" value="ECO:0007669"/>
    <property type="project" value="TreeGrafter"/>
</dbReference>
<comment type="catalytic activity">
    <reaction evidence="11 14">
        <text>ATP + H2O = ADP + phosphate + H(+)</text>
        <dbReference type="Rhea" id="RHEA:13065"/>
        <dbReference type="ChEBI" id="CHEBI:15377"/>
        <dbReference type="ChEBI" id="CHEBI:15378"/>
        <dbReference type="ChEBI" id="CHEBI:30616"/>
        <dbReference type="ChEBI" id="CHEBI:43474"/>
        <dbReference type="ChEBI" id="CHEBI:456216"/>
        <dbReference type="EC" id="3.6.4.12"/>
    </reaction>
</comment>
<dbReference type="PROSITE" id="PS50051">
    <property type="entry name" value="MCM_2"/>
    <property type="match status" value="1"/>
</dbReference>
<proteinExistence type="inferred from homology"/>
<evidence type="ECO:0000256" key="13">
    <source>
        <dbReference type="RuleBase" id="RU004070"/>
    </source>
</evidence>
<dbReference type="Gene3D" id="3.30.1640.10">
    <property type="entry name" value="mini-chromosome maintenance (MCM) complex, chain A, domain 1"/>
    <property type="match status" value="1"/>
</dbReference>
<evidence type="ECO:0000256" key="12">
    <source>
        <dbReference type="ARBA" id="ARBA00053280"/>
    </source>
</evidence>
<keyword evidence="6 14" id="KW-0347">Helicase</keyword>
<dbReference type="SUPFAM" id="SSF50249">
    <property type="entry name" value="Nucleic acid-binding proteins"/>
    <property type="match status" value="1"/>
</dbReference>
<evidence type="ECO:0000256" key="9">
    <source>
        <dbReference type="ARBA" id="ARBA00023242"/>
    </source>
</evidence>
<comment type="subcellular location">
    <subcellularLocation>
        <location evidence="1 14">Nucleus</location>
    </subcellularLocation>
</comment>
<dbReference type="SUPFAM" id="SSF52540">
    <property type="entry name" value="P-loop containing nucleoside triphosphate hydrolases"/>
    <property type="match status" value="1"/>
</dbReference>
<dbReference type="PANTHER" id="PTHR11630:SF43">
    <property type="entry name" value="DNA REPLICATION LICENSING FACTOR MCM6"/>
    <property type="match status" value="1"/>
</dbReference>
<dbReference type="Pfam" id="PF18263">
    <property type="entry name" value="WHD_MCM6"/>
    <property type="match status" value="1"/>
</dbReference>
<dbReference type="GO" id="GO:0003697">
    <property type="term" value="F:single-stranded DNA binding"/>
    <property type="evidence" value="ECO:0007669"/>
    <property type="project" value="TreeGrafter"/>
</dbReference>
<dbReference type="GO" id="GO:0000727">
    <property type="term" value="P:double-strand break repair via break-induced replication"/>
    <property type="evidence" value="ECO:0007669"/>
    <property type="project" value="TreeGrafter"/>
</dbReference>
<keyword evidence="10 14" id="KW-0131">Cell cycle</keyword>
<evidence type="ECO:0000256" key="8">
    <source>
        <dbReference type="ARBA" id="ARBA00023125"/>
    </source>
</evidence>
<dbReference type="GO" id="GO:0000347">
    <property type="term" value="C:THO complex"/>
    <property type="evidence" value="ECO:0007669"/>
    <property type="project" value="UniProtKB-ARBA"/>
</dbReference>
<evidence type="ECO:0000256" key="14">
    <source>
        <dbReference type="RuleBase" id="RU368064"/>
    </source>
</evidence>
<dbReference type="Pfam" id="PF14551">
    <property type="entry name" value="MCM_N"/>
    <property type="match status" value="1"/>
</dbReference>
<dbReference type="InterPro" id="IPR041024">
    <property type="entry name" value="Mcm6_C"/>
</dbReference>
<dbReference type="GO" id="GO:0016787">
    <property type="term" value="F:hydrolase activity"/>
    <property type="evidence" value="ECO:0007669"/>
    <property type="project" value="UniProtKB-KW"/>
</dbReference>
<comment type="similarity">
    <text evidence="2 13">Belongs to the MCM family.</text>
</comment>
<dbReference type="InterPro" id="IPR012340">
    <property type="entry name" value="NA-bd_OB-fold"/>
</dbReference>
<feature type="region of interest" description="Disordered" evidence="15">
    <location>
        <begin position="708"/>
        <end position="789"/>
    </location>
</feature>
<dbReference type="PRINTS" id="PR01657">
    <property type="entry name" value="MCMFAMILY"/>
</dbReference>
<comment type="function">
    <text evidence="12">Probable component of the MCM2-7 complex (MCM complex) that may function as a DNA helicase and which is essential to undergo a single round of replication initiation and elongation per cell cycle in eukaryotic cells.</text>
</comment>
<dbReference type="AlphaFoldDB" id="A0AAW1PHY1"/>
<dbReference type="GO" id="GO:0005524">
    <property type="term" value="F:ATP binding"/>
    <property type="evidence" value="ECO:0007669"/>
    <property type="project" value="UniProtKB-UniRule"/>
</dbReference>
<evidence type="ECO:0000259" key="16">
    <source>
        <dbReference type="PROSITE" id="PS50051"/>
    </source>
</evidence>
<feature type="compositionally biased region" description="Polar residues" evidence="15">
    <location>
        <begin position="708"/>
        <end position="733"/>
    </location>
</feature>
<feature type="compositionally biased region" description="Basic and acidic residues" evidence="15">
    <location>
        <begin position="823"/>
        <end position="854"/>
    </location>
</feature>
<dbReference type="EC" id="3.6.4.12" evidence="14"/>
<dbReference type="InterPro" id="IPR033762">
    <property type="entry name" value="MCM_OB"/>
</dbReference>